<sequence length="75" mass="9003">MLITREPATEKKTQFRIRMSEAVYNEITAYCEWAGIRYKDFFIEHACRYIFTHDDEWIAYKQNNSIQQSANSDSK</sequence>
<dbReference type="AlphaFoldDB" id="A0A378JKG0"/>
<gene>
    <name evidence="1" type="ORF">NCTC13316_00891</name>
</gene>
<dbReference type="OrthoDB" id="5604733at2"/>
<reference evidence="1 2" key="1">
    <citation type="submission" date="2018-06" db="EMBL/GenBank/DDBJ databases">
        <authorList>
            <consortium name="Pathogen Informatics"/>
            <person name="Doyle S."/>
        </authorList>
    </citation>
    <scope>NUCLEOTIDE SEQUENCE [LARGE SCALE GENOMIC DNA]</scope>
    <source>
        <strain evidence="1 2">NCTC13316</strain>
    </source>
</reference>
<dbReference type="RefSeq" id="WP_115330486.1">
    <property type="nucleotide sequence ID" value="NZ_CAAAHP010000007.1"/>
</dbReference>
<keyword evidence="2" id="KW-1185">Reference proteome</keyword>
<dbReference type="EMBL" id="UGOD01000001">
    <property type="protein sequence ID" value="STX50803.1"/>
    <property type="molecule type" value="Genomic_DNA"/>
</dbReference>
<organism evidence="1 2">
    <name type="scientific">Legionella busanensis</name>
    <dbReference type="NCBI Taxonomy" id="190655"/>
    <lineage>
        <taxon>Bacteria</taxon>
        <taxon>Pseudomonadati</taxon>
        <taxon>Pseudomonadota</taxon>
        <taxon>Gammaproteobacteria</taxon>
        <taxon>Legionellales</taxon>
        <taxon>Legionellaceae</taxon>
        <taxon>Legionella</taxon>
    </lineage>
</organism>
<name>A0A378JKG0_9GAMM</name>
<evidence type="ECO:0000313" key="2">
    <source>
        <dbReference type="Proteomes" id="UP000254794"/>
    </source>
</evidence>
<protein>
    <submittedName>
        <fullName evidence="1">Uncharacterized protein</fullName>
    </submittedName>
</protein>
<evidence type="ECO:0000313" key="1">
    <source>
        <dbReference type="EMBL" id="STX50803.1"/>
    </source>
</evidence>
<proteinExistence type="predicted"/>
<dbReference type="Proteomes" id="UP000254794">
    <property type="component" value="Unassembled WGS sequence"/>
</dbReference>
<accession>A0A378JKG0</accession>